<feature type="compositionally biased region" description="Basic and acidic residues" evidence="1">
    <location>
        <begin position="641"/>
        <end position="650"/>
    </location>
</feature>
<gene>
    <name evidence="2" type="ORF">C8Q69DRAFT_408766</name>
</gene>
<feature type="compositionally biased region" description="Low complexity" evidence="1">
    <location>
        <begin position="111"/>
        <end position="123"/>
    </location>
</feature>
<feature type="compositionally biased region" description="Basic and acidic residues" evidence="1">
    <location>
        <begin position="63"/>
        <end position="82"/>
    </location>
</feature>
<dbReference type="GeneID" id="39597493"/>
<comment type="caution">
    <text evidence="2">The sequence shown here is derived from an EMBL/GenBank/DDBJ whole genome shotgun (WGS) entry which is preliminary data.</text>
</comment>
<accession>A0A443HJ82</accession>
<feature type="compositionally biased region" description="Low complexity" evidence="1">
    <location>
        <begin position="1"/>
        <end position="22"/>
    </location>
</feature>
<dbReference type="EMBL" id="RCNU01000016">
    <property type="protein sequence ID" value="RWQ91844.1"/>
    <property type="molecule type" value="Genomic_DNA"/>
</dbReference>
<reference evidence="2 3" key="1">
    <citation type="journal article" date="2018" name="Front. Microbiol.">
        <title>Genomic and genetic insights into a cosmopolitan fungus, Paecilomyces variotii (Eurotiales).</title>
        <authorList>
            <person name="Urquhart A.S."/>
            <person name="Mondo S.J."/>
            <person name="Makela M.R."/>
            <person name="Hane J.K."/>
            <person name="Wiebenga A."/>
            <person name="He G."/>
            <person name="Mihaltcheva S."/>
            <person name="Pangilinan J."/>
            <person name="Lipzen A."/>
            <person name="Barry K."/>
            <person name="de Vries R.P."/>
            <person name="Grigoriev I.V."/>
            <person name="Idnurm A."/>
        </authorList>
    </citation>
    <scope>NUCLEOTIDE SEQUENCE [LARGE SCALE GENOMIC DNA]</scope>
    <source>
        <strain evidence="2 3">CBS 101075</strain>
    </source>
</reference>
<evidence type="ECO:0000313" key="3">
    <source>
        <dbReference type="Proteomes" id="UP000283841"/>
    </source>
</evidence>
<dbReference type="STRING" id="264951.A0A443HJ82"/>
<organism evidence="2 3">
    <name type="scientific">Byssochlamys spectabilis</name>
    <name type="common">Paecilomyces variotii</name>
    <dbReference type="NCBI Taxonomy" id="264951"/>
    <lineage>
        <taxon>Eukaryota</taxon>
        <taxon>Fungi</taxon>
        <taxon>Dikarya</taxon>
        <taxon>Ascomycota</taxon>
        <taxon>Pezizomycotina</taxon>
        <taxon>Eurotiomycetes</taxon>
        <taxon>Eurotiomycetidae</taxon>
        <taxon>Eurotiales</taxon>
        <taxon>Thermoascaceae</taxon>
        <taxon>Paecilomyces</taxon>
    </lineage>
</organism>
<protein>
    <submittedName>
        <fullName evidence="2">Uncharacterized protein</fullName>
    </submittedName>
</protein>
<feature type="compositionally biased region" description="Acidic residues" evidence="1">
    <location>
        <begin position="674"/>
        <end position="697"/>
    </location>
</feature>
<proteinExistence type="predicted"/>
<keyword evidence="3" id="KW-1185">Reference proteome</keyword>
<dbReference type="SUPFAM" id="SSF52047">
    <property type="entry name" value="RNI-like"/>
    <property type="match status" value="1"/>
</dbReference>
<feature type="compositionally biased region" description="Basic and acidic residues" evidence="1">
    <location>
        <begin position="584"/>
        <end position="596"/>
    </location>
</feature>
<sequence length="704" mass="79990">MAPSLHSPPARRSSRSSRPLRSSRMRVQTYQESSSNSDDNDNSSSSYEDQEFPGNSSLSLRPRRPDRVPRTYRESSTEQSHDEDGESEETVTVEATTNGHAPSRPRRSAPRTRSSNTRSSKTSSSRKRKRIGDPLKKRKKTEIEEFPFVGSGTIPPWQTLPYHILFDIFYYASYPLVDKQTATRNSSVSWLAAVARLCRAFHEPALAALYHSPALLPAAKSHGLLSLLWEPQESLSTNYVSKVKELHVDAESLLVYKSGPALGYFDLTSLIQRTPQLRKLQLYHKDDCLVGLPPWQIPASKWTYPGNLFVTLNQSGIHLRSWDWNARFMESDRLVPLILGNHREPAFHSLREVRMLHLSYSEDEDPSNSREMVLATALKELPELRRLEFVECSIVNEILLSNLPSTLTSLTIDNCDDVATSNFIPFLATHGHNLRELTLSHNRHLNMSFAVNLAQYCKQLVRFKMDLSIHDWSSYHDNEPHFKQLLGPSEIPTWPPTLQEIELIHLRKWDDFIAEAFFTSLIESAPDLKDLRKLVISAILKIGWRDRANFRERWIGKLESVFLRRSPPPDPALRTLAKSTTTAEDQHRQSDTHDGNETSPQDFPPTPSKRKSARIAQQHIAETEHDTDGSQVSNSACAPARDGREKDPPIKHVQGMCDVVMIRIDNSRPAETQFNEDDFLDDELSGDEDWDGNDPDPDGGGHAW</sequence>
<feature type="compositionally biased region" description="Low complexity" evidence="1">
    <location>
        <begin position="33"/>
        <end position="46"/>
    </location>
</feature>
<dbReference type="Gene3D" id="3.80.10.10">
    <property type="entry name" value="Ribonuclease Inhibitor"/>
    <property type="match status" value="1"/>
</dbReference>
<dbReference type="Proteomes" id="UP000283841">
    <property type="component" value="Unassembled WGS sequence"/>
</dbReference>
<feature type="region of interest" description="Disordered" evidence="1">
    <location>
        <begin position="569"/>
        <end position="652"/>
    </location>
</feature>
<dbReference type="AlphaFoldDB" id="A0A443HJ82"/>
<feature type="region of interest" description="Disordered" evidence="1">
    <location>
        <begin position="668"/>
        <end position="704"/>
    </location>
</feature>
<dbReference type="InterPro" id="IPR032675">
    <property type="entry name" value="LRR_dom_sf"/>
</dbReference>
<evidence type="ECO:0000313" key="2">
    <source>
        <dbReference type="EMBL" id="RWQ91844.1"/>
    </source>
</evidence>
<feature type="region of interest" description="Disordered" evidence="1">
    <location>
        <begin position="1"/>
        <end position="137"/>
    </location>
</feature>
<name>A0A443HJ82_BYSSP</name>
<feature type="compositionally biased region" description="Basic residues" evidence="1">
    <location>
        <begin position="124"/>
        <end position="137"/>
    </location>
</feature>
<dbReference type="VEuPathDB" id="FungiDB:C8Q69DRAFT_408766"/>
<dbReference type="RefSeq" id="XP_028481489.1">
    <property type="nucleotide sequence ID" value="XM_028628216.1"/>
</dbReference>
<evidence type="ECO:0000256" key="1">
    <source>
        <dbReference type="SAM" id="MobiDB-lite"/>
    </source>
</evidence>